<dbReference type="InterPro" id="IPR036388">
    <property type="entry name" value="WH-like_DNA-bd_sf"/>
</dbReference>
<proteinExistence type="predicted"/>
<dbReference type="InterPro" id="IPR013196">
    <property type="entry name" value="HTH_11"/>
</dbReference>
<dbReference type="InterPro" id="IPR001034">
    <property type="entry name" value="DeoR_HTH"/>
</dbReference>
<organism evidence="4 5">
    <name type="scientific">Amycolatopsis tolypomycina</name>
    <dbReference type="NCBI Taxonomy" id="208445"/>
    <lineage>
        <taxon>Bacteria</taxon>
        <taxon>Bacillati</taxon>
        <taxon>Actinomycetota</taxon>
        <taxon>Actinomycetes</taxon>
        <taxon>Pseudonocardiales</taxon>
        <taxon>Pseudonocardiaceae</taxon>
        <taxon>Amycolatopsis</taxon>
    </lineage>
</organism>
<evidence type="ECO:0000256" key="1">
    <source>
        <dbReference type="ARBA" id="ARBA00023015"/>
    </source>
</evidence>
<dbReference type="PANTHER" id="PTHR34580">
    <property type="match status" value="1"/>
</dbReference>
<dbReference type="STRING" id="208445.SAMN04489727_0635"/>
<dbReference type="OrthoDB" id="3171994at2"/>
<dbReference type="GO" id="GO:0003677">
    <property type="term" value="F:DNA binding"/>
    <property type="evidence" value="ECO:0007669"/>
    <property type="project" value="UniProtKB-KW"/>
</dbReference>
<dbReference type="PIRSF" id="PIRSF016838">
    <property type="entry name" value="PafC"/>
    <property type="match status" value="1"/>
</dbReference>
<protein>
    <submittedName>
        <fullName evidence="4">Predicted DNA-binding transcriptional regulator YafY, contains an HTH and WYL domains</fullName>
    </submittedName>
</protein>
<dbReference type="EMBL" id="FNSO01000002">
    <property type="protein sequence ID" value="SEB32942.1"/>
    <property type="molecule type" value="Genomic_DNA"/>
</dbReference>
<dbReference type="Pfam" id="PF13280">
    <property type="entry name" value="WYL"/>
    <property type="match status" value="1"/>
</dbReference>
<dbReference type="Pfam" id="PF25583">
    <property type="entry name" value="WCX"/>
    <property type="match status" value="1"/>
</dbReference>
<keyword evidence="1" id="KW-0805">Transcription regulation</keyword>
<evidence type="ECO:0000313" key="5">
    <source>
        <dbReference type="Proteomes" id="UP000199622"/>
    </source>
</evidence>
<sequence length="322" mass="35902">MRASRLLSVLLLLQNRGRMTAEELAEELEVSVRTVYRDIDALSASGVPVYADRGRTGGYRLVDGYRTRLTGMTEEEAQSLSLAGLPVAAAELGLGTVLAAAQLKLYAALPAELRDRAGRVAERFYLDVPGWHRGIESLPALSAIADAVWSSRRIRIRYERWGQRVVERELEPLGLILKAGNWYLAGRCDGTDRTYRVSRVLELTDLGEVFERPAGFDLARYWQEWSEQFERRMYPRVAVVRLSPRAQALVPFYGGSVGARALRDCPNEPDADGWLTVELPVEPGEPAIGELLRFGPHLEVLELADLRAELAEAIEEMGAFYG</sequence>
<dbReference type="InterPro" id="IPR028349">
    <property type="entry name" value="PafC-like"/>
</dbReference>
<reference evidence="5" key="1">
    <citation type="submission" date="2016-10" db="EMBL/GenBank/DDBJ databases">
        <authorList>
            <person name="Varghese N."/>
            <person name="Submissions S."/>
        </authorList>
    </citation>
    <scope>NUCLEOTIDE SEQUENCE [LARGE SCALE GENOMIC DNA]</scope>
    <source>
        <strain evidence="5">DSM 44544</strain>
    </source>
</reference>
<feature type="domain" description="HTH deoR-type" evidence="3">
    <location>
        <begin position="2"/>
        <end position="75"/>
    </location>
</feature>
<gene>
    <name evidence="4" type="ORF">SAMN04489727_0635</name>
</gene>
<keyword evidence="4" id="KW-0238">DNA-binding</keyword>
<evidence type="ECO:0000259" key="3">
    <source>
        <dbReference type="PROSITE" id="PS51000"/>
    </source>
</evidence>
<dbReference type="PROSITE" id="PS51000">
    <property type="entry name" value="HTH_DEOR_2"/>
    <property type="match status" value="1"/>
</dbReference>
<name>A0A1H4II66_9PSEU</name>
<keyword evidence="5" id="KW-1185">Reference proteome</keyword>
<dbReference type="PROSITE" id="PS52050">
    <property type="entry name" value="WYL"/>
    <property type="match status" value="1"/>
</dbReference>
<evidence type="ECO:0000256" key="2">
    <source>
        <dbReference type="ARBA" id="ARBA00023163"/>
    </source>
</evidence>
<dbReference type="InterPro" id="IPR057727">
    <property type="entry name" value="WCX_dom"/>
</dbReference>
<accession>A0A1H4II66</accession>
<dbReference type="Proteomes" id="UP000199622">
    <property type="component" value="Unassembled WGS sequence"/>
</dbReference>
<dbReference type="Pfam" id="PF08279">
    <property type="entry name" value="HTH_11"/>
    <property type="match status" value="1"/>
</dbReference>
<dbReference type="Gene3D" id="1.10.10.10">
    <property type="entry name" value="Winged helix-like DNA-binding domain superfamily/Winged helix DNA-binding domain"/>
    <property type="match status" value="1"/>
</dbReference>
<dbReference type="InterPro" id="IPR026881">
    <property type="entry name" value="WYL_dom"/>
</dbReference>
<dbReference type="AlphaFoldDB" id="A0A1H4II66"/>
<dbReference type="SUPFAM" id="SSF46785">
    <property type="entry name" value="Winged helix' DNA-binding domain"/>
    <property type="match status" value="1"/>
</dbReference>
<dbReference type="InterPro" id="IPR051534">
    <property type="entry name" value="CBASS_pafABC_assoc_protein"/>
</dbReference>
<evidence type="ECO:0000313" key="4">
    <source>
        <dbReference type="EMBL" id="SEB32942.1"/>
    </source>
</evidence>
<dbReference type="GO" id="GO:0003700">
    <property type="term" value="F:DNA-binding transcription factor activity"/>
    <property type="evidence" value="ECO:0007669"/>
    <property type="project" value="InterPro"/>
</dbReference>
<keyword evidence="2" id="KW-0804">Transcription</keyword>
<dbReference type="InterPro" id="IPR036390">
    <property type="entry name" value="WH_DNA-bd_sf"/>
</dbReference>
<dbReference type="RefSeq" id="WP_091304328.1">
    <property type="nucleotide sequence ID" value="NZ_FNSO01000002.1"/>
</dbReference>
<dbReference type="PANTHER" id="PTHR34580:SF1">
    <property type="entry name" value="PROTEIN PAFC"/>
    <property type="match status" value="1"/>
</dbReference>